<dbReference type="EMBL" id="JABYQT010000041">
    <property type="protein sequence ID" value="MBZ5489275.1"/>
    <property type="molecule type" value="Genomic_DNA"/>
</dbReference>
<feature type="non-terminal residue" evidence="1">
    <location>
        <position position="80"/>
    </location>
</feature>
<name>A0ACC5VYE2_9GAMM</name>
<evidence type="ECO:0000313" key="2">
    <source>
        <dbReference type="Proteomes" id="UP001319846"/>
    </source>
</evidence>
<sequence>MKRKIWLLPLLAVSAYLQAQTEVRLAVHKSFSLPKGLIARFERANDAKVSIIQAGGANEMLNKLILSRANPIADAVYGLD</sequence>
<organism evidence="1 2">
    <name type="scientific">Vreelandella aquamarina</name>
    <dbReference type="NCBI Taxonomy" id="77097"/>
    <lineage>
        <taxon>Bacteria</taxon>
        <taxon>Pseudomonadati</taxon>
        <taxon>Pseudomonadota</taxon>
        <taxon>Gammaproteobacteria</taxon>
        <taxon>Oceanospirillales</taxon>
        <taxon>Halomonadaceae</taxon>
        <taxon>Vreelandella</taxon>
    </lineage>
</organism>
<dbReference type="Proteomes" id="UP001319846">
    <property type="component" value="Unassembled WGS sequence"/>
</dbReference>
<comment type="caution">
    <text evidence="1">The sequence shown here is derived from an EMBL/GenBank/DDBJ whole genome shotgun (WGS) entry which is preliminary data.</text>
</comment>
<proteinExistence type="predicted"/>
<keyword evidence="2" id="KW-1185">Reference proteome</keyword>
<protein>
    <submittedName>
        <fullName evidence="1">Thiamine ABC transporter substrate-binding protein</fullName>
    </submittedName>
</protein>
<reference evidence="1" key="1">
    <citation type="submission" date="2020-06" db="EMBL/GenBank/DDBJ databases">
        <title>Whole Genome Sequence of Halomonas aquamarina MB598.</title>
        <authorList>
            <person name="Pervaiz M."/>
            <person name="Fariq A."/>
            <person name="Yasmin A."/>
            <person name="Welch M."/>
        </authorList>
    </citation>
    <scope>NUCLEOTIDE SEQUENCE</scope>
    <source>
        <strain evidence="1">MB598</strain>
    </source>
</reference>
<accession>A0ACC5VYE2</accession>
<evidence type="ECO:0000313" key="1">
    <source>
        <dbReference type="EMBL" id="MBZ5489275.1"/>
    </source>
</evidence>
<gene>
    <name evidence="1" type="ORF">HW452_17320</name>
</gene>